<protein>
    <submittedName>
        <fullName evidence="3">Type II toxin-antitoxin system RelE/ParE family toxin</fullName>
    </submittedName>
</protein>
<evidence type="ECO:0000256" key="2">
    <source>
        <dbReference type="ARBA" id="ARBA00022649"/>
    </source>
</evidence>
<dbReference type="Proteomes" id="UP000553209">
    <property type="component" value="Unassembled WGS sequence"/>
</dbReference>
<dbReference type="RefSeq" id="WP_061081475.1">
    <property type="nucleotide sequence ID" value="NZ_JAAXPG010000026.1"/>
</dbReference>
<evidence type="ECO:0000313" key="3">
    <source>
        <dbReference type="EMBL" id="NKZ00700.1"/>
    </source>
</evidence>
<dbReference type="PANTHER" id="PTHR35601">
    <property type="entry name" value="TOXIN RELE"/>
    <property type="match status" value="1"/>
</dbReference>
<reference evidence="3 4" key="1">
    <citation type="submission" date="2020-04" db="EMBL/GenBank/DDBJ databases">
        <title>MicrobeNet Type strains.</title>
        <authorList>
            <person name="Nicholson A.C."/>
        </authorList>
    </citation>
    <scope>NUCLEOTIDE SEQUENCE [LARGE SCALE GENOMIC DNA]</scope>
    <source>
        <strain evidence="3 4">ATCC 23612</strain>
    </source>
</reference>
<comment type="similarity">
    <text evidence="1">Belongs to the RelE toxin family.</text>
</comment>
<dbReference type="InterPro" id="IPR035093">
    <property type="entry name" value="RelE/ParE_toxin_dom_sf"/>
</dbReference>
<gene>
    <name evidence="3" type="ORF">HGB44_23975</name>
</gene>
<dbReference type="PANTHER" id="PTHR35601:SF1">
    <property type="entry name" value="TOXIN RELE"/>
    <property type="match status" value="1"/>
</dbReference>
<dbReference type="Gene3D" id="3.30.2310.20">
    <property type="entry name" value="RelE-like"/>
    <property type="match status" value="1"/>
</dbReference>
<dbReference type="EMBL" id="JAAXPG010000026">
    <property type="protein sequence ID" value="NKZ00700.1"/>
    <property type="molecule type" value="Genomic_DNA"/>
</dbReference>
<keyword evidence="4" id="KW-1185">Reference proteome</keyword>
<dbReference type="Pfam" id="PF05016">
    <property type="entry name" value="ParE_toxin"/>
    <property type="match status" value="1"/>
</dbReference>
<evidence type="ECO:0000256" key="1">
    <source>
        <dbReference type="ARBA" id="ARBA00006226"/>
    </source>
</evidence>
<sequence>MTDGQPSRYEVVFDGRAGKELGKLDKPVARRVYAAVMALAEEPRPDGCRQLSGYPGLWRIRVGDHRVVYSIDDGRLVVLALRVAHRREAYRKL</sequence>
<comment type="caution">
    <text evidence="3">The sequence shown here is derived from an EMBL/GenBank/DDBJ whole genome shotgun (WGS) entry which is preliminary data.</text>
</comment>
<evidence type="ECO:0000313" key="4">
    <source>
        <dbReference type="Proteomes" id="UP000553209"/>
    </source>
</evidence>
<proteinExistence type="inferred from homology"/>
<keyword evidence="2" id="KW-1277">Toxin-antitoxin system</keyword>
<name>A0A7X6MHP5_9ACTN</name>
<organism evidence="3 4">
    <name type="scientific">Nocardiopsis alborubida</name>
    <dbReference type="NCBI Taxonomy" id="146802"/>
    <lineage>
        <taxon>Bacteria</taxon>
        <taxon>Bacillati</taxon>
        <taxon>Actinomycetota</taxon>
        <taxon>Actinomycetes</taxon>
        <taxon>Streptosporangiales</taxon>
        <taxon>Nocardiopsidaceae</taxon>
        <taxon>Nocardiopsis</taxon>
    </lineage>
</organism>
<dbReference type="SUPFAM" id="SSF143011">
    <property type="entry name" value="RelE-like"/>
    <property type="match status" value="1"/>
</dbReference>
<dbReference type="AlphaFoldDB" id="A0A7X6MHP5"/>
<accession>A0A7X6MHP5</accession>
<dbReference type="InterPro" id="IPR007712">
    <property type="entry name" value="RelE/ParE_toxin"/>
</dbReference>